<gene>
    <name evidence="3" type="ORF">MBHS_02034</name>
</gene>
<protein>
    <submittedName>
        <fullName evidence="3">Plasmid stabilisation system protein</fullName>
    </submittedName>
</protein>
<dbReference type="RefSeq" id="WP_103920005.1">
    <property type="nucleotide sequence ID" value="NZ_FMSV02000440.1"/>
</dbReference>
<dbReference type="InterPro" id="IPR035093">
    <property type="entry name" value="RelE/ParE_toxin_dom_sf"/>
</dbReference>
<sequence>MYQIRILDEATNELSRLDKTVAKQIAKRITWLAENFDNIRPEPLSANLAGFYKLRVGDYRVVYEVFDTERCLIIHKIGHRREVYR</sequence>
<evidence type="ECO:0000256" key="2">
    <source>
        <dbReference type="ARBA" id="ARBA00022649"/>
    </source>
</evidence>
<dbReference type="InterPro" id="IPR007712">
    <property type="entry name" value="RelE/ParE_toxin"/>
</dbReference>
<keyword evidence="4" id="KW-1185">Reference proteome</keyword>
<keyword evidence="2" id="KW-1277">Toxin-antitoxin system</keyword>
<comment type="similarity">
    <text evidence="1">Belongs to the RelE toxin family.</text>
</comment>
<evidence type="ECO:0000256" key="1">
    <source>
        <dbReference type="ARBA" id="ARBA00006226"/>
    </source>
</evidence>
<name>A0A1H6FA52_9GAMM</name>
<evidence type="ECO:0000313" key="3">
    <source>
        <dbReference type="EMBL" id="SEH06179.1"/>
    </source>
</evidence>
<dbReference type="PANTHER" id="PTHR35601">
    <property type="entry name" value="TOXIN RELE"/>
    <property type="match status" value="1"/>
</dbReference>
<dbReference type="PANTHER" id="PTHR35601:SF1">
    <property type="entry name" value="TOXIN RELE"/>
    <property type="match status" value="1"/>
</dbReference>
<dbReference type="Gene3D" id="3.30.2310.20">
    <property type="entry name" value="RelE-like"/>
    <property type="match status" value="1"/>
</dbReference>
<organism evidence="3 4">
    <name type="scientific">Candidatus Venteria ishoeyi</name>
    <dbReference type="NCBI Taxonomy" id="1899563"/>
    <lineage>
        <taxon>Bacteria</taxon>
        <taxon>Pseudomonadati</taxon>
        <taxon>Pseudomonadota</taxon>
        <taxon>Gammaproteobacteria</taxon>
        <taxon>Thiotrichales</taxon>
        <taxon>Thiotrichaceae</taxon>
        <taxon>Venteria</taxon>
    </lineage>
</organism>
<dbReference type="EMBL" id="FMSV02000440">
    <property type="protein sequence ID" value="SEH06179.1"/>
    <property type="molecule type" value="Genomic_DNA"/>
</dbReference>
<accession>A0A1H6FA52</accession>
<dbReference type="OrthoDB" id="5570653at2"/>
<dbReference type="Pfam" id="PF05016">
    <property type="entry name" value="ParE_toxin"/>
    <property type="match status" value="1"/>
</dbReference>
<evidence type="ECO:0000313" key="4">
    <source>
        <dbReference type="Proteomes" id="UP000236724"/>
    </source>
</evidence>
<dbReference type="AlphaFoldDB" id="A0A1H6FA52"/>
<dbReference type="Proteomes" id="UP000236724">
    <property type="component" value="Unassembled WGS sequence"/>
</dbReference>
<dbReference type="NCBIfam" id="TIGR02385">
    <property type="entry name" value="RelE_StbE"/>
    <property type="match status" value="1"/>
</dbReference>
<reference evidence="3 4" key="1">
    <citation type="submission" date="2016-10" db="EMBL/GenBank/DDBJ databases">
        <authorList>
            <person name="de Groot N.N."/>
        </authorList>
    </citation>
    <scope>NUCLEOTIDE SEQUENCE [LARGE SCALE GENOMIC DNA]</scope>
    <source>
        <strain evidence="3">MBHS1</strain>
    </source>
</reference>
<dbReference type="SUPFAM" id="SSF143011">
    <property type="entry name" value="RelE-like"/>
    <property type="match status" value="1"/>
</dbReference>
<proteinExistence type="inferred from homology"/>